<proteinExistence type="predicted"/>
<evidence type="ECO:0000313" key="1">
    <source>
        <dbReference type="EMBL" id="SCW28789.1"/>
    </source>
</evidence>
<sequence>MVNPAAENPTLPYGKSGKLGLFSIAALHKAHSHAIATRM</sequence>
<name>A0A1G4P9N7_9HYPH</name>
<evidence type="ECO:0000313" key="2">
    <source>
        <dbReference type="Proteomes" id="UP000199542"/>
    </source>
</evidence>
<protein>
    <submittedName>
        <fullName evidence="1">Uncharacterized protein</fullName>
    </submittedName>
</protein>
<reference evidence="1 2" key="1">
    <citation type="submission" date="2016-10" db="EMBL/GenBank/DDBJ databases">
        <authorList>
            <person name="de Groot N.N."/>
        </authorList>
    </citation>
    <scope>NUCLEOTIDE SEQUENCE [LARGE SCALE GENOMIC DNA]</scope>
    <source>
        <strain evidence="1 2">CGMCC 1.3401</strain>
    </source>
</reference>
<gene>
    <name evidence="1" type="ORF">SAMN02927900_00176</name>
</gene>
<dbReference type="EMBL" id="FMTM01000001">
    <property type="protein sequence ID" value="SCW28789.1"/>
    <property type="molecule type" value="Genomic_DNA"/>
</dbReference>
<dbReference type="Proteomes" id="UP000199542">
    <property type="component" value="Unassembled WGS sequence"/>
</dbReference>
<organism evidence="1 2">
    <name type="scientific">Rhizobium mongolense subsp. loessense</name>
    <dbReference type="NCBI Taxonomy" id="158890"/>
    <lineage>
        <taxon>Bacteria</taxon>
        <taxon>Pseudomonadati</taxon>
        <taxon>Pseudomonadota</taxon>
        <taxon>Alphaproteobacteria</taxon>
        <taxon>Hyphomicrobiales</taxon>
        <taxon>Rhizobiaceae</taxon>
        <taxon>Rhizobium/Agrobacterium group</taxon>
        <taxon>Rhizobium</taxon>
    </lineage>
</organism>
<accession>A0A1G4P9N7</accession>
<dbReference type="AlphaFoldDB" id="A0A1G4P9N7"/>